<name>A0A5B8XED6_9RICK</name>
<dbReference type="EMBL" id="CP029077">
    <property type="protein sequence ID" value="QED23682.1"/>
    <property type="molecule type" value="Genomic_DNA"/>
</dbReference>
<protein>
    <submittedName>
        <fullName evidence="3">HIT domain protein</fullName>
    </submittedName>
</protein>
<dbReference type="RefSeq" id="WP_146820954.1">
    <property type="nucleotide sequence ID" value="NZ_CP029077.1"/>
</dbReference>
<dbReference type="OrthoDB" id="9799145at2"/>
<dbReference type="GO" id="GO:0003824">
    <property type="term" value="F:catalytic activity"/>
    <property type="evidence" value="ECO:0007669"/>
    <property type="project" value="InterPro"/>
</dbReference>
<dbReference type="Pfam" id="PF01230">
    <property type="entry name" value="HIT"/>
    <property type="match status" value="1"/>
</dbReference>
<dbReference type="InterPro" id="IPR036265">
    <property type="entry name" value="HIT-like_sf"/>
</dbReference>
<feature type="domain" description="HIT" evidence="2">
    <location>
        <begin position="34"/>
        <end position="103"/>
    </location>
</feature>
<dbReference type="PROSITE" id="PS51084">
    <property type="entry name" value="HIT_2"/>
    <property type="match status" value="1"/>
</dbReference>
<gene>
    <name evidence="3" type="ORF">Deia_00895</name>
</gene>
<dbReference type="SUPFAM" id="SSF54197">
    <property type="entry name" value="HIT-like"/>
    <property type="match status" value="1"/>
</dbReference>
<evidence type="ECO:0000313" key="3">
    <source>
        <dbReference type="EMBL" id="QED23682.1"/>
    </source>
</evidence>
<dbReference type="InterPro" id="IPR011146">
    <property type="entry name" value="HIT-like"/>
</dbReference>
<accession>A0A5B8XED6</accession>
<keyword evidence="4" id="KW-1185">Reference proteome</keyword>
<organism evidence="3 4">
    <name type="scientific">Candidatus Deianiraea vastatrix</name>
    <dbReference type="NCBI Taxonomy" id="2163644"/>
    <lineage>
        <taxon>Bacteria</taxon>
        <taxon>Pseudomonadati</taxon>
        <taxon>Pseudomonadota</taxon>
        <taxon>Alphaproteobacteria</taxon>
        <taxon>Rickettsiales</taxon>
        <taxon>Candidatus Deianiraeaceae</taxon>
        <taxon>Candidatus Deianiraea</taxon>
    </lineage>
</organism>
<reference evidence="3 4" key="1">
    <citation type="journal article" date="2019" name="ISME J.">
        <title>Deianiraea, an extracellular bacterium associated with the ciliate Paramecium, suggests an alternative scenario for the evolution of Rickettsiales.</title>
        <authorList>
            <person name="Castelli M."/>
            <person name="Sabaneyeva E."/>
            <person name="Lanzoni O."/>
            <person name="Lebedeva N."/>
            <person name="Floriano A.M."/>
            <person name="Gaiarsa S."/>
            <person name="Benken K."/>
            <person name="Modeo L."/>
            <person name="Bandi C."/>
            <person name="Potekhin A."/>
            <person name="Sassera D."/>
            <person name="Petroni G."/>
        </authorList>
    </citation>
    <scope>NUCLEOTIDE SEQUENCE [LARGE SCALE GENOMIC DNA]</scope>
    <source>
        <strain evidence="3">CyL4-1</strain>
    </source>
</reference>
<evidence type="ECO:0000259" key="2">
    <source>
        <dbReference type="PROSITE" id="PS51084"/>
    </source>
</evidence>
<evidence type="ECO:0000256" key="1">
    <source>
        <dbReference type="PROSITE-ProRule" id="PRU00464"/>
    </source>
</evidence>
<comment type="caution">
    <text evidence="1">Lacks conserved residue(s) required for the propagation of feature annotation.</text>
</comment>
<evidence type="ECO:0000313" key="4">
    <source>
        <dbReference type="Proteomes" id="UP000321934"/>
    </source>
</evidence>
<sequence length="132" mass="15243">MSFILHPDFNNKIFVKDLKLCKILVEPILDLKWVILVPMVNNAKNILDLDQNLQNLLWYEINLVSKTINTTLKPDQLNISMLGNKTPQLHCHIIARFTHDPFWPNAPFGLQTNPAHPYELSDFTTSLLQINP</sequence>
<proteinExistence type="predicted"/>
<dbReference type="Gene3D" id="3.30.428.10">
    <property type="entry name" value="HIT-like"/>
    <property type="match status" value="1"/>
</dbReference>
<dbReference type="Proteomes" id="UP000321934">
    <property type="component" value="Chromosome"/>
</dbReference>
<dbReference type="AlphaFoldDB" id="A0A5B8XED6"/>